<dbReference type="InterPro" id="IPR000358">
    <property type="entry name" value="RNR_small_fam"/>
</dbReference>
<dbReference type="PANTHER" id="PTHR23409:SF18">
    <property type="entry name" value="RIBONUCLEOSIDE-DIPHOSPHATE REDUCTASE SUBUNIT M2"/>
    <property type="match status" value="1"/>
</dbReference>
<dbReference type="EMBL" id="FMBL01000002">
    <property type="protein sequence ID" value="SCC80157.1"/>
    <property type="molecule type" value="Genomic_DNA"/>
</dbReference>
<evidence type="ECO:0000313" key="7">
    <source>
        <dbReference type="EMBL" id="SCC80157.1"/>
    </source>
</evidence>
<evidence type="ECO:0000313" key="8">
    <source>
        <dbReference type="Proteomes" id="UP000242610"/>
    </source>
</evidence>
<evidence type="ECO:0000256" key="5">
    <source>
        <dbReference type="ARBA" id="ARBA00047754"/>
    </source>
</evidence>
<dbReference type="EC" id="1.17.4.1" evidence="4"/>
<dbReference type="OrthoDB" id="9766544at2"/>
<dbReference type="Proteomes" id="UP000242610">
    <property type="component" value="Unassembled WGS sequence"/>
</dbReference>
<keyword evidence="8" id="KW-1185">Reference proteome</keyword>
<reference evidence="8" key="1">
    <citation type="submission" date="2016-08" db="EMBL/GenBank/DDBJ databases">
        <authorList>
            <person name="Varghese N."/>
            <person name="Submissions Spin"/>
        </authorList>
    </citation>
    <scope>NUCLEOTIDE SEQUENCE [LARGE SCALE GENOMIC DNA]</scope>
    <source>
        <strain evidence="8">R-52791</strain>
    </source>
</reference>
<dbReference type="AlphaFoldDB" id="A0A1C4H5H0"/>
<comment type="catalytic activity">
    <reaction evidence="5">
        <text>a 2'-deoxyribonucleoside 5'-diphosphate + [thioredoxin]-disulfide + H2O = a ribonucleoside 5'-diphosphate + [thioredoxin]-dithiol</text>
        <dbReference type="Rhea" id="RHEA:23252"/>
        <dbReference type="Rhea" id="RHEA-COMP:10698"/>
        <dbReference type="Rhea" id="RHEA-COMP:10700"/>
        <dbReference type="ChEBI" id="CHEBI:15377"/>
        <dbReference type="ChEBI" id="CHEBI:29950"/>
        <dbReference type="ChEBI" id="CHEBI:50058"/>
        <dbReference type="ChEBI" id="CHEBI:57930"/>
        <dbReference type="ChEBI" id="CHEBI:73316"/>
        <dbReference type="EC" id="1.17.4.1"/>
    </reaction>
</comment>
<name>A0A1C4H5H0_9BIFI</name>
<comment type="cofactor">
    <cofactor evidence="1">
        <name>Fe cation</name>
        <dbReference type="ChEBI" id="CHEBI:24875"/>
    </cofactor>
</comment>
<dbReference type="Gene3D" id="1.10.620.20">
    <property type="entry name" value="Ribonucleotide Reductase, subunit A"/>
    <property type="match status" value="1"/>
</dbReference>
<evidence type="ECO:0000256" key="4">
    <source>
        <dbReference type="ARBA" id="ARBA00012274"/>
    </source>
</evidence>
<protein>
    <recommendedName>
        <fullName evidence="4">ribonucleoside-diphosphate reductase</fullName>
        <ecNumber evidence="4">1.17.4.1</ecNumber>
    </recommendedName>
</protein>
<accession>A0A1C4H5H0</accession>
<feature type="region of interest" description="Disordered" evidence="6">
    <location>
        <begin position="346"/>
        <end position="375"/>
    </location>
</feature>
<evidence type="ECO:0000256" key="3">
    <source>
        <dbReference type="ARBA" id="ARBA00011209"/>
    </source>
</evidence>
<evidence type="ECO:0000256" key="1">
    <source>
        <dbReference type="ARBA" id="ARBA00001962"/>
    </source>
</evidence>
<evidence type="ECO:0000256" key="6">
    <source>
        <dbReference type="SAM" id="MobiDB-lite"/>
    </source>
</evidence>
<feature type="compositionally biased region" description="Low complexity" evidence="6">
    <location>
        <begin position="346"/>
        <end position="362"/>
    </location>
</feature>
<dbReference type="UniPathway" id="UPA00326"/>
<dbReference type="InterPro" id="IPR009078">
    <property type="entry name" value="Ferritin-like_SF"/>
</dbReference>
<gene>
    <name evidence="7" type="ORF">GA0061077_1080</name>
</gene>
<dbReference type="Pfam" id="PF00268">
    <property type="entry name" value="Ribonuc_red_sm"/>
    <property type="match status" value="1"/>
</dbReference>
<dbReference type="RefSeq" id="WP_091847895.1">
    <property type="nucleotide sequence ID" value="NZ_FMBL01000002.1"/>
</dbReference>
<dbReference type="GO" id="GO:0009263">
    <property type="term" value="P:deoxyribonucleotide biosynthetic process"/>
    <property type="evidence" value="ECO:0007669"/>
    <property type="project" value="InterPro"/>
</dbReference>
<organism evidence="7 8">
    <name type="scientific">Bifidobacterium commune</name>
    <dbReference type="NCBI Taxonomy" id="1505727"/>
    <lineage>
        <taxon>Bacteria</taxon>
        <taxon>Bacillati</taxon>
        <taxon>Actinomycetota</taxon>
        <taxon>Actinomycetes</taxon>
        <taxon>Bifidobacteriales</taxon>
        <taxon>Bifidobacteriaceae</taxon>
        <taxon>Bifidobacterium</taxon>
    </lineage>
</organism>
<sequence>MTFAAADWTRTDANTDIDRTAFNTMTANLWTPEQILLANDAEDIRALSSNERLALAHIFAGLASTEALLTNASISALNEDAARYKAGTRQAVLTAIAFSSSIHSKAYSALLTALDGNLPGKAGEGSNTDTNKNNGSTTLAFNWIEQNASMQGKQQLLNDAYRTDTENEGSSKLDALKRLAATVLAQSLTIEAGFYLPMRFSSRGTLTKTADIVRLINRDLATSSSYLGALYQQGIEQLDSETSETMREYTYDLANNLYFAEEDYGYTLPYADFSLEEDTEKFLSYNTNKALSYLGYPALFPAEISEPNPAVIDELNDMESTSSALASNSLFDANVNFTASTTNAAAGTGATTDSSAASGTAANKTEETSDDDWDF</sequence>
<comment type="subunit">
    <text evidence="3">Tetramer of two alpha and two beta subunits.</text>
</comment>
<dbReference type="STRING" id="1505727.GA0061077_1080"/>
<dbReference type="InterPro" id="IPR033909">
    <property type="entry name" value="RNR_small"/>
</dbReference>
<dbReference type="SUPFAM" id="SSF47240">
    <property type="entry name" value="Ferritin-like"/>
    <property type="match status" value="1"/>
</dbReference>
<evidence type="ECO:0000256" key="2">
    <source>
        <dbReference type="ARBA" id="ARBA00009303"/>
    </source>
</evidence>
<comment type="similarity">
    <text evidence="2">Belongs to the ribonucleoside diphosphate reductase small chain family.</text>
</comment>
<dbReference type="PANTHER" id="PTHR23409">
    <property type="entry name" value="RIBONUCLEOSIDE-DIPHOSPHATE REDUCTASE SMALL CHAIN"/>
    <property type="match status" value="1"/>
</dbReference>
<dbReference type="InterPro" id="IPR012348">
    <property type="entry name" value="RNR-like"/>
</dbReference>
<dbReference type="CDD" id="cd01049">
    <property type="entry name" value="RNRR2"/>
    <property type="match status" value="1"/>
</dbReference>
<proteinExistence type="inferred from homology"/>
<dbReference type="GO" id="GO:0004748">
    <property type="term" value="F:ribonucleoside-diphosphate reductase activity, thioredoxin disulfide as acceptor"/>
    <property type="evidence" value="ECO:0007669"/>
    <property type="project" value="UniProtKB-EC"/>
</dbReference>